<keyword evidence="3" id="KW-0732">Signal</keyword>
<evidence type="ECO:0000313" key="5">
    <source>
        <dbReference type="Proteomes" id="UP000502677"/>
    </source>
</evidence>
<evidence type="ECO:0000256" key="3">
    <source>
        <dbReference type="SAM" id="SignalP"/>
    </source>
</evidence>
<dbReference type="Proteomes" id="UP000502677">
    <property type="component" value="Chromosome"/>
</dbReference>
<accession>A0A6G7XG85</accession>
<evidence type="ECO:0000256" key="2">
    <source>
        <dbReference type="SAM" id="Phobius"/>
    </source>
</evidence>
<feature type="region of interest" description="Disordered" evidence="1">
    <location>
        <begin position="334"/>
        <end position="382"/>
    </location>
</feature>
<feature type="compositionally biased region" description="Low complexity" evidence="1">
    <location>
        <begin position="350"/>
        <end position="359"/>
    </location>
</feature>
<dbReference type="InterPro" id="IPR046112">
    <property type="entry name" value="DUF6049"/>
</dbReference>
<keyword evidence="2" id="KW-0812">Transmembrane</keyword>
<organism evidence="4 5">
    <name type="scientific">Leucobacter viscericola</name>
    <dbReference type="NCBI Taxonomy" id="2714935"/>
    <lineage>
        <taxon>Bacteria</taxon>
        <taxon>Bacillati</taxon>
        <taxon>Actinomycetota</taxon>
        <taxon>Actinomycetes</taxon>
        <taxon>Micrococcales</taxon>
        <taxon>Microbacteriaceae</taxon>
        <taxon>Leucobacter</taxon>
    </lineage>
</organism>
<feature type="region of interest" description="Disordered" evidence="1">
    <location>
        <begin position="169"/>
        <end position="198"/>
    </location>
</feature>
<evidence type="ECO:0000313" key="4">
    <source>
        <dbReference type="EMBL" id="QIK63388.1"/>
    </source>
</evidence>
<reference evidence="4 5" key="1">
    <citation type="submission" date="2020-03" db="EMBL/GenBank/DDBJ databases">
        <title>Leucobacter sp. nov., isolated from beetles.</title>
        <authorList>
            <person name="Hyun D.-W."/>
            <person name="Bae J.-W."/>
        </authorList>
    </citation>
    <scope>NUCLEOTIDE SEQUENCE [LARGE SCALE GENOMIC DNA]</scope>
    <source>
        <strain evidence="4 5">HDW9C</strain>
    </source>
</reference>
<feature type="compositionally biased region" description="Low complexity" evidence="1">
    <location>
        <begin position="173"/>
        <end position="184"/>
    </location>
</feature>
<keyword evidence="5" id="KW-1185">Reference proteome</keyword>
<sequence>MPLLTRPRVSRGPIRTRDAWRAVAAASLSVLLVASGVSAAEANGPVVSETTSTETKGAKTLPELVVSPPAPLLDELATNYDFSVLVRNPGEDALPAGTLTLSLDTERVESTKELSDTFREPGVVLKTSKLNQIDGKSERAVTVSVPRADLLLGASSAPGVYRVRAVFTPETDPNAPKPTTVAPTVPSPTTPDAADETAADISGDTPVVWRGSGGSSVKLSFIVPLVLPSNIHTMPNPDQLGEVVPKLDELLTVAISEQATLAIDPRIIAGIRAYGDESPKAARDFLKRLESTSLTTFLLQFADADPAAQSAVGLKELLEPTSLDFVTRFGTFSGSADPEVPVDQREKAPTTDATPSPTDGANNNGEATDGNATGGSGSAPTLKQLMAWPEGTSMAWPAEGEADSSTLALLEASDISTVVLDSGNVTLKGGPQASLGNTSALVTDAGLATAARDALTARTETERSAGVASAAAQLALAAQTDSQGLVLGLDRGAVAEADDPTSLIKELAALAWVTATPQTAQAKGTASLKAAGTPEDRQELLRAAVNREPSVDEFSAILVNPEYLTGYQRTRLLDLFATRYADKDADFEKVARNYRKRDAELMQGVRTINTQNTQLVGTSTRVPVQLRNSLPFDATVSVDVVPASAALSVTESHFSEVAVAAEGTSRVLVPVRSRVSSGESGLVVNVTDNSGDLTVHTTTLSISISSVVETIALWTLGVLAALLLGFGIWRSVRRRQATTKVTAPRE</sequence>
<evidence type="ECO:0000256" key="1">
    <source>
        <dbReference type="SAM" id="MobiDB-lite"/>
    </source>
</evidence>
<protein>
    <submittedName>
        <fullName evidence="4">Uncharacterized protein</fullName>
    </submittedName>
</protein>
<feature type="signal peptide" evidence="3">
    <location>
        <begin position="1"/>
        <end position="39"/>
    </location>
</feature>
<dbReference type="AlphaFoldDB" id="A0A6G7XG85"/>
<name>A0A6G7XG85_9MICO</name>
<dbReference type="EMBL" id="CP049863">
    <property type="protein sequence ID" value="QIK63388.1"/>
    <property type="molecule type" value="Genomic_DNA"/>
</dbReference>
<feature type="transmembrane region" description="Helical" evidence="2">
    <location>
        <begin position="711"/>
        <end position="729"/>
    </location>
</feature>
<dbReference type="KEGG" id="lvi:G7068_09395"/>
<dbReference type="Pfam" id="PF19516">
    <property type="entry name" value="DUF6049"/>
    <property type="match status" value="1"/>
</dbReference>
<keyword evidence="2" id="KW-0472">Membrane</keyword>
<proteinExistence type="predicted"/>
<feature type="chain" id="PRO_5026120553" evidence="3">
    <location>
        <begin position="40"/>
        <end position="746"/>
    </location>
</feature>
<gene>
    <name evidence="4" type="ORF">G7068_09395</name>
</gene>
<dbReference type="RefSeq" id="WP_166291443.1">
    <property type="nucleotide sequence ID" value="NZ_CP049863.1"/>
</dbReference>
<keyword evidence="2" id="KW-1133">Transmembrane helix</keyword>